<comment type="cofactor">
    <cofactor evidence="2 12">
        <name>[4Fe-4S] cluster</name>
        <dbReference type="ChEBI" id="CHEBI:49883"/>
    </cofactor>
</comment>
<keyword evidence="11 12" id="KW-0456">Lyase</keyword>
<keyword evidence="10 12" id="KW-0411">Iron-sulfur</keyword>
<proteinExistence type="inferred from homology"/>
<dbReference type="Pfam" id="PF05681">
    <property type="entry name" value="Fumerase"/>
    <property type="match status" value="1"/>
</dbReference>
<comment type="function">
    <text evidence="12">Catalyzes the reversible hydration of fumarate to (S)-malate.</text>
</comment>
<dbReference type="InterPro" id="IPR004646">
    <property type="entry name" value="Fe-S_hydro-lyase_TtdA-typ_cat"/>
</dbReference>
<dbReference type="GO" id="GO:0046872">
    <property type="term" value="F:metal ion binding"/>
    <property type="evidence" value="ECO:0007669"/>
    <property type="project" value="UniProtKB-UniRule"/>
</dbReference>
<dbReference type="Gene3D" id="3.20.130.10">
    <property type="entry name" value="Fe-S hydro-lyase, tartrate dehydratase beta-type, catalytic domain"/>
    <property type="match status" value="1"/>
</dbReference>
<evidence type="ECO:0000256" key="8">
    <source>
        <dbReference type="ARBA" id="ARBA00022723"/>
    </source>
</evidence>
<comment type="pathway">
    <text evidence="3">Carbohydrate metabolism; tricarboxylic acid cycle; (S)-malate from fumarate: step 1/1.</text>
</comment>
<evidence type="ECO:0000259" key="13">
    <source>
        <dbReference type="Pfam" id="PF05681"/>
    </source>
</evidence>
<dbReference type="PANTHER" id="PTHR30389:SF0">
    <property type="entry name" value="FUMARATE HYDRATASE CLASS I, AEROBIC"/>
    <property type="match status" value="1"/>
</dbReference>
<dbReference type="GO" id="GO:0051539">
    <property type="term" value="F:4 iron, 4 sulfur cluster binding"/>
    <property type="evidence" value="ECO:0007669"/>
    <property type="project" value="UniProtKB-UniRule"/>
</dbReference>
<dbReference type="EC" id="4.2.1.2" evidence="12"/>
<dbReference type="InterPro" id="IPR036660">
    <property type="entry name" value="Fe-S_hydroAse_TtdB_cat_sf"/>
</dbReference>
<evidence type="ECO:0000256" key="9">
    <source>
        <dbReference type="ARBA" id="ARBA00023004"/>
    </source>
</evidence>
<sequence length="535" mass="57819">MVDFKYAELLPLGDDDTPYRLLTSEHVASVPFDGQPVLKVAPEGLTMLAEAAFRDVSHLLRPGHLAQLEKILKDPESSDNDRYVALEMLKNAVISAEMEFPMCQDTGTAIVMGKKGQQVWTGGGDEKALSKGVFNAYTQGNLRYSQNAPLSMYEEKNTGCNLPAQVEIYATDGDAYKFLFIAKGGGSANKTYLYQETKAVLNPGTLVDFITAKMKTLGTAACPPYHLAVVVGGTSAEFNLKTVKLASAGYLDSLPTAGSDAGHGFRDREMEATLLEKSRELGIGAQFGGKYFCHDIRVVRLPRHGASCPIGIGVSCSADRNIKAKITSKGIFLEQLETDPARYLPEPAGDEADAVAIDLNQPMDQIRAILTRYPVATRLKLSGKIIVGRDIAHAKLKERLDSGQGLPQYLKDHIIYYAGPAKTPAGYASGSFGPTTAGRMDAYVPIFQAQGASMVMLAKGNRSKAVTDACKQYGGFYLGSIGGPAARLGKECITSVEVLEYPELGMEAIYMITVKDFPAFILVDDKGNDFFEKLL</sequence>
<dbReference type="NCBIfam" id="TIGR00722">
    <property type="entry name" value="ttdA_fumA_fumB"/>
    <property type="match status" value="1"/>
</dbReference>
<reference evidence="15 16" key="1">
    <citation type="submission" date="2019-11" db="EMBL/GenBank/DDBJ databases">
        <title>Comparative genomics of hydrocarbon-degrading Desulfosarcina strains.</title>
        <authorList>
            <person name="Watanabe M."/>
            <person name="Kojima H."/>
            <person name="Fukui M."/>
        </authorList>
    </citation>
    <scope>NUCLEOTIDE SEQUENCE [LARGE SCALE GENOMIC DNA]</scope>
    <source>
        <strain evidence="15 16">28bB2T</strain>
    </source>
</reference>
<dbReference type="PIRSF" id="PIRSF001394">
    <property type="entry name" value="Fe_dep_fumar_hy"/>
    <property type="match status" value="1"/>
</dbReference>
<evidence type="ECO:0000256" key="7">
    <source>
        <dbReference type="ARBA" id="ARBA00022532"/>
    </source>
</evidence>
<dbReference type="Pfam" id="PF05683">
    <property type="entry name" value="Fumerase_C"/>
    <property type="match status" value="1"/>
</dbReference>
<gene>
    <name evidence="15" type="ORF">DSCO28_33690</name>
</gene>
<dbReference type="PANTHER" id="PTHR30389">
    <property type="entry name" value="FUMARATE HYDRATASE-RELATED"/>
    <property type="match status" value="1"/>
</dbReference>
<dbReference type="AlphaFoldDB" id="A0A5K7ZRU1"/>
<evidence type="ECO:0000313" key="15">
    <source>
        <dbReference type="EMBL" id="BBO82803.1"/>
    </source>
</evidence>
<accession>A0A5K7ZRU1</accession>
<dbReference type="EMBL" id="AP021876">
    <property type="protein sequence ID" value="BBO82803.1"/>
    <property type="molecule type" value="Genomic_DNA"/>
</dbReference>
<evidence type="ECO:0000256" key="2">
    <source>
        <dbReference type="ARBA" id="ARBA00001966"/>
    </source>
</evidence>
<dbReference type="GO" id="GO:0004333">
    <property type="term" value="F:fumarate hydratase activity"/>
    <property type="evidence" value="ECO:0007669"/>
    <property type="project" value="UniProtKB-UniRule"/>
</dbReference>
<dbReference type="GO" id="GO:0006099">
    <property type="term" value="P:tricarboxylic acid cycle"/>
    <property type="evidence" value="ECO:0007669"/>
    <property type="project" value="UniProtKB-KW"/>
</dbReference>
<feature type="domain" description="Fe-S hydro-lyase tartrate dehydratase beta-type catalytic" evidence="14">
    <location>
        <begin position="330"/>
        <end position="533"/>
    </location>
</feature>
<dbReference type="SUPFAM" id="SSF117457">
    <property type="entry name" value="FumA C-terminal domain-like"/>
    <property type="match status" value="1"/>
</dbReference>
<keyword evidence="9 12" id="KW-0408">Iron</keyword>
<evidence type="ECO:0000256" key="6">
    <source>
        <dbReference type="ARBA" id="ARBA00022485"/>
    </source>
</evidence>
<protein>
    <recommendedName>
        <fullName evidence="12">Fumarate hydratase class I</fullName>
        <ecNumber evidence="12">4.2.1.2</ecNumber>
    </recommendedName>
</protein>
<evidence type="ECO:0000256" key="10">
    <source>
        <dbReference type="ARBA" id="ARBA00023014"/>
    </source>
</evidence>
<evidence type="ECO:0000256" key="12">
    <source>
        <dbReference type="PIRNR" id="PIRNR001394"/>
    </source>
</evidence>
<evidence type="ECO:0000256" key="3">
    <source>
        <dbReference type="ARBA" id="ARBA00004859"/>
    </source>
</evidence>
<keyword evidence="8 12" id="KW-0479">Metal-binding</keyword>
<dbReference type="InterPro" id="IPR004647">
    <property type="entry name" value="Fe-S_hydro-lyase_TtdB-typ_cat"/>
</dbReference>
<evidence type="ECO:0000313" key="16">
    <source>
        <dbReference type="Proteomes" id="UP000425960"/>
    </source>
</evidence>
<comment type="catalytic activity">
    <reaction evidence="1 12">
        <text>(S)-malate = fumarate + H2O</text>
        <dbReference type="Rhea" id="RHEA:12460"/>
        <dbReference type="ChEBI" id="CHEBI:15377"/>
        <dbReference type="ChEBI" id="CHEBI:15589"/>
        <dbReference type="ChEBI" id="CHEBI:29806"/>
        <dbReference type="EC" id="4.2.1.2"/>
    </reaction>
</comment>
<evidence type="ECO:0000256" key="1">
    <source>
        <dbReference type="ARBA" id="ARBA00000929"/>
    </source>
</evidence>
<evidence type="ECO:0000256" key="11">
    <source>
        <dbReference type="ARBA" id="ARBA00023239"/>
    </source>
</evidence>
<comment type="subunit">
    <text evidence="5 12">Homodimer.</text>
</comment>
<dbReference type="InterPro" id="IPR051208">
    <property type="entry name" value="Class-I_Fumarase/Tartrate_DH"/>
</dbReference>
<name>A0A5K7ZRU1_9BACT</name>
<feature type="domain" description="Fe-S hydro-lyase tartrate dehydratase alpha-type catalytic" evidence="13">
    <location>
        <begin position="49"/>
        <end position="324"/>
    </location>
</feature>
<keyword evidence="7" id="KW-0816">Tricarboxylic acid cycle</keyword>
<evidence type="ECO:0000256" key="5">
    <source>
        <dbReference type="ARBA" id="ARBA00011738"/>
    </source>
</evidence>
<evidence type="ECO:0000259" key="14">
    <source>
        <dbReference type="Pfam" id="PF05683"/>
    </source>
</evidence>
<dbReference type="KEGG" id="dov:DSCO28_33690"/>
<dbReference type="Proteomes" id="UP000425960">
    <property type="component" value="Chromosome"/>
</dbReference>
<dbReference type="InterPro" id="IPR011167">
    <property type="entry name" value="Fe_dep_fumarate_hydratase"/>
</dbReference>
<organism evidence="15 16">
    <name type="scientific">Desulfosarcina ovata subsp. sediminis</name>
    <dbReference type="NCBI Taxonomy" id="885957"/>
    <lineage>
        <taxon>Bacteria</taxon>
        <taxon>Pseudomonadati</taxon>
        <taxon>Thermodesulfobacteriota</taxon>
        <taxon>Desulfobacteria</taxon>
        <taxon>Desulfobacterales</taxon>
        <taxon>Desulfosarcinaceae</taxon>
        <taxon>Desulfosarcina</taxon>
    </lineage>
</organism>
<evidence type="ECO:0000256" key="4">
    <source>
        <dbReference type="ARBA" id="ARBA00008876"/>
    </source>
</evidence>
<dbReference type="NCBIfam" id="TIGR00723">
    <property type="entry name" value="ttdB_fumA_fumB"/>
    <property type="match status" value="1"/>
</dbReference>
<dbReference type="RefSeq" id="WP_155323166.1">
    <property type="nucleotide sequence ID" value="NZ_AP021876.1"/>
</dbReference>
<comment type="similarity">
    <text evidence="4 12">Belongs to the class-I fumarase family.</text>
</comment>
<keyword evidence="6 12" id="KW-0004">4Fe-4S</keyword>